<accession>A0A5C0VJG1</accession>
<dbReference type="InterPro" id="IPR050789">
    <property type="entry name" value="Diverse_Enzym_Activities"/>
</dbReference>
<dbReference type="Proteomes" id="UP000323653">
    <property type="component" value="Chromosome"/>
</dbReference>
<dbReference type="Pfam" id="PF00144">
    <property type="entry name" value="Beta-lactamase"/>
    <property type="match status" value="1"/>
</dbReference>
<dbReference type="SUPFAM" id="SSF56601">
    <property type="entry name" value="beta-lactamase/transpeptidase-like"/>
    <property type="match status" value="1"/>
</dbReference>
<dbReference type="PROSITE" id="PS51257">
    <property type="entry name" value="PROKAR_LIPOPROTEIN"/>
    <property type="match status" value="1"/>
</dbReference>
<evidence type="ECO:0000259" key="1">
    <source>
        <dbReference type="Pfam" id="PF00144"/>
    </source>
</evidence>
<reference evidence="2 3" key="1">
    <citation type="submission" date="2019-08" db="EMBL/GenBank/DDBJ databases">
        <title>Pedobacter sp. nov., isolated from Han river, South Korea.</title>
        <authorList>
            <person name="Lee D.-H."/>
            <person name="Kim Y.-S."/>
            <person name="Hwang E.-M."/>
            <person name="Le Tran T.C."/>
            <person name="Cha C.-J."/>
        </authorList>
    </citation>
    <scope>NUCLEOTIDE SEQUENCE [LARGE SCALE GENOMIC DNA]</scope>
    <source>
        <strain evidence="2 3">CJ43</strain>
    </source>
</reference>
<feature type="domain" description="Beta-lactamase-related" evidence="1">
    <location>
        <begin position="53"/>
        <end position="408"/>
    </location>
</feature>
<dbReference type="InterPro" id="IPR001466">
    <property type="entry name" value="Beta-lactam-related"/>
</dbReference>
<dbReference type="PANTHER" id="PTHR43283:SF3">
    <property type="entry name" value="BETA-LACTAMASE FAMILY PROTEIN (AFU_ORTHOLOGUE AFUA_5G07500)"/>
    <property type="match status" value="1"/>
</dbReference>
<dbReference type="AlphaFoldDB" id="A0A5C0VJG1"/>
<keyword evidence="3" id="KW-1185">Reference proteome</keyword>
<protein>
    <submittedName>
        <fullName evidence="2">Beta-lactamase family protein</fullName>
    </submittedName>
</protein>
<dbReference type="RefSeq" id="WP_149075553.1">
    <property type="nucleotide sequence ID" value="NZ_CP043329.1"/>
</dbReference>
<proteinExistence type="predicted"/>
<name>A0A5C0VJG1_9SPHI</name>
<dbReference type="EMBL" id="CP043329">
    <property type="protein sequence ID" value="QEK52868.1"/>
    <property type="molecule type" value="Genomic_DNA"/>
</dbReference>
<evidence type="ECO:0000313" key="3">
    <source>
        <dbReference type="Proteomes" id="UP000323653"/>
    </source>
</evidence>
<gene>
    <name evidence="2" type="ORF">FYC62_15225</name>
</gene>
<sequence>MFKSIKYFSFIAALWLTSACSEQITDKLVASQNLKKLQIEGTNLERIDSLIGSALINNWTAGATALVAKNGEVIYDKGFGFKDRETKSLMRPTDIFRIASMSKPIISVATMILVEQGKLKLDDPVSKYIPEFKNPQVLASFNATDTTYTTVPANKEITIKHLLTHTSGIGYGFADSTLKKIYDKHDIPDLATVKNITIEQSMKKLGTLPLGVQPDAKFYYGLSTDVLGYVIEVASGKKLDFFLKEYIFSPIGMNSTYFFLPPESTYRLAAMYSETPEGRLIKTYPISGKFNINYPIRGAKTYLSGGSGLCSTVEDYALFLQMILNKGTYGGKRILKAETIELMSQNHIGDLQVGKNKFGLGFEIATEQGLANGAKVGKLSWSGAFNTMFWIDPQRNAIAVLMTQVYPAIHKREFYNKFETLVNDALDRGLKEKD</sequence>
<dbReference type="PANTHER" id="PTHR43283">
    <property type="entry name" value="BETA-LACTAMASE-RELATED"/>
    <property type="match status" value="1"/>
</dbReference>
<organism evidence="2 3">
    <name type="scientific">Pedobacter aquae</name>
    <dbReference type="NCBI Taxonomy" id="2605747"/>
    <lineage>
        <taxon>Bacteria</taxon>
        <taxon>Pseudomonadati</taxon>
        <taxon>Bacteroidota</taxon>
        <taxon>Sphingobacteriia</taxon>
        <taxon>Sphingobacteriales</taxon>
        <taxon>Sphingobacteriaceae</taxon>
        <taxon>Pedobacter</taxon>
    </lineage>
</organism>
<dbReference type="Gene3D" id="3.40.710.10">
    <property type="entry name" value="DD-peptidase/beta-lactamase superfamily"/>
    <property type="match status" value="1"/>
</dbReference>
<dbReference type="InterPro" id="IPR012338">
    <property type="entry name" value="Beta-lactam/transpept-like"/>
</dbReference>
<evidence type="ECO:0000313" key="2">
    <source>
        <dbReference type="EMBL" id="QEK52868.1"/>
    </source>
</evidence>
<dbReference type="KEGG" id="pej:FYC62_15225"/>